<evidence type="ECO:0000256" key="6">
    <source>
        <dbReference type="ARBA" id="ARBA00023136"/>
    </source>
</evidence>
<feature type="transmembrane region" description="Helical" evidence="8">
    <location>
        <begin position="363"/>
        <end position="388"/>
    </location>
</feature>
<evidence type="ECO:0000256" key="3">
    <source>
        <dbReference type="ARBA" id="ARBA00022475"/>
    </source>
</evidence>
<dbReference type="GeneID" id="14403692"/>
<evidence type="ECO:0000256" key="4">
    <source>
        <dbReference type="ARBA" id="ARBA00022692"/>
    </source>
</evidence>
<dbReference type="KEGG" id="nou:Natoc_3305"/>
<evidence type="ECO:0000256" key="2">
    <source>
        <dbReference type="ARBA" id="ARBA00022448"/>
    </source>
</evidence>
<evidence type="ECO:0000313" key="10">
    <source>
        <dbReference type="Proteomes" id="UP000010878"/>
    </source>
</evidence>
<reference evidence="9 10" key="1">
    <citation type="submission" date="2012-11" db="EMBL/GenBank/DDBJ databases">
        <title>FINISHED of Natronococcus occultus SP4, DSM 3396.</title>
        <authorList>
            <consortium name="DOE Joint Genome Institute"/>
            <person name="Eisen J."/>
            <person name="Huntemann M."/>
            <person name="Wei C.-L."/>
            <person name="Han J."/>
            <person name="Detter J.C."/>
            <person name="Han C."/>
            <person name="Tapia R."/>
            <person name="Chen A."/>
            <person name="Kyrpides N."/>
            <person name="Mavromatis K."/>
            <person name="Markowitz V."/>
            <person name="Szeto E."/>
            <person name="Ivanova N."/>
            <person name="Mikhailova N."/>
            <person name="Ovchinnikova G."/>
            <person name="Pagani I."/>
            <person name="Pati A."/>
            <person name="Goodwin L."/>
            <person name="Nordberg H.P."/>
            <person name="Cantor M.N."/>
            <person name="Hua S.X."/>
            <person name="Woyke T."/>
            <person name="Eisen J."/>
            <person name="Klenk H.-P."/>
            <person name="Klenk H.-P."/>
        </authorList>
    </citation>
    <scope>NUCLEOTIDE SEQUENCE [LARGE SCALE GENOMIC DNA]</scope>
    <source>
        <strain evidence="9 10">SP4</strain>
    </source>
</reference>
<keyword evidence="4 8" id="KW-0812">Transmembrane</keyword>
<feature type="transmembrane region" description="Helical" evidence="8">
    <location>
        <begin position="487"/>
        <end position="510"/>
    </location>
</feature>
<dbReference type="InterPro" id="IPR018093">
    <property type="entry name" value="BCCT_CS"/>
</dbReference>
<sequence>MAGSESTGPLRRFAEELDVAVFAVGFTIATAAVLAFVLRPEAASTLMAGANDVLWTAAGWWYLAAMFILVAFVGFLIFGPWGNIKLGDDDERPEFAFPAYFAMLYSAGIAAGIVFWGPAEAVFHYDAVSPFVDAESQSSGAAVSAIQYTFFHWGVSAWTAYVVMALPIAYFAYRYDAPLRISTVIAPWVGLENLDGPLAKSIDVLAVFATIGGVATTLGLVGSQFLVGIEWTTGASVGDAGTVAVITGLTVAFTVSVALGVRKGIRRLSYFNMGLFVLVTVATFLLGPTTQIMSMGTQALGAYINDFITMSFYTGSGAAGGSGVAEWVGDWTIFYWAWWFSWTPFVGLFIARISRGRTVRQVAVTGVIASTGITVPWFATMGGTAIFLQDSGRADILAVVGELGEAGSGYPLFEALPLGGILTVLFLVLVTTFLITSADSSTLALGMLTTGGVEEPSTINRVIWGFLIGALASLLMVTGGVDALQQAAIITGGPFSIIALLAVISMIAAFGARRPLFLREEDELSIGSSDLETSSADPDPETVDPSDD</sequence>
<keyword evidence="5 8" id="KW-1133">Transmembrane helix</keyword>
<feature type="region of interest" description="Disordered" evidence="7">
    <location>
        <begin position="528"/>
        <end position="548"/>
    </location>
</feature>
<keyword evidence="3" id="KW-1003">Cell membrane</keyword>
<dbReference type="PANTHER" id="PTHR30047">
    <property type="entry name" value="HIGH-AFFINITY CHOLINE TRANSPORT PROTEIN-RELATED"/>
    <property type="match status" value="1"/>
</dbReference>
<keyword evidence="2" id="KW-0813">Transport</keyword>
<dbReference type="GO" id="GO:0022857">
    <property type="term" value="F:transmembrane transporter activity"/>
    <property type="evidence" value="ECO:0007669"/>
    <property type="project" value="InterPro"/>
</dbReference>
<dbReference type="GO" id="GO:0005886">
    <property type="term" value="C:plasma membrane"/>
    <property type="evidence" value="ECO:0007669"/>
    <property type="project" value="UniProtKB-SubCell"/>
</dbReference>
<dbReference type="PROSITE" id="PS01303">
    <property type="entry name" value="BCCT"/>
    <property type="match status" value="1"/>
</dbReference>
<dbReference type="RefSeq" id="WP_015322480.1">
    <property type="nucleotide sequence ID" value="NC_019974.1"/>
</dbReference>
<dbReference type="PANTHER" id="PTHR30047:SF7">
    <property type="entry name" value="HIGH-AFFINITY CHOLINE TRANSPORT PROTEIN"/>
    <property type="match status" value="1"/>
</dbReference>
<feature type="transmembrane region" description="Helical" evidence="8">
    <location>
        <begin position="204"/>
        <end position="229"/>
    </location>
</feature>
<dbReference type="NCBIfam" id="TIGR00842">
    <property type="entry name" value="bcct"/>
    <property type="match status" value="1"/>
</dbReference>
<dbReference type="InterPro" id="IPR000060">
    <property type="entry name" value="BCCT_transptr"/>
</dbReference>
<feature type="transmembrane region" description="Helical" evidence="8">
    <location>
        <begin position="241"/>
        <end position="261"/>
    </location>
</feature>
<evidence type="ECO:0000313" key="9">
    <source>
        <dbReference type="EMBL" id="AGB39041.1"/>
    </source>
</evidence>
<feature type="transmembrane region" description="Helical" evidence="8">
    <location>
        <begin position="333"/>
        <end position="351"/>
    </location>
</feature>
<organism evidence="9 10">
    <name type="scientific">Natronococcus occultus SP4</name>
    <dbReference type="NCBI Taxonomy" id="694430"/>
    <lineage>
        <taxon>Archaea</taxon>
        <taxon>Methanobacteriati</taxon>
        <taxon>Methanobacteriota</taxon>
        <taxon>Stenosarchaea group</taxon>
        <taxon>Halobacteria</taxon>
        <taxon>Halobacteriales</taxon>
        <taxon>Natrialbaceae</taxon>
        <taxon>Natronococcus</taxon>
    </lineage>
</organism>
<evidence type="ECO:0000256" key="7">
    <source>
        <dbReference type="SAM" id="MobiDB-lite"/>
    </source>
</evidence>
<name>L0K207_9EURY</name>
<comment type="subcellular location">
    <subcellularLocation>
        <location evidence="1">Cell membrane</location>
        <topology evidence="1">Multi-pass membrane protein</topology>
    </subcellularLocation>
</comment>
<keyword evidence="6 8" id="KW-0472">Membrane</keyword>
<gene>
    <name evidence="9" type="ORF">Natoc_3305</name>
</gene>
<dbReference type="eggNOG" id="arCOG04540">
    <property type="taxonomic scope" value="Archaea"/>
</dbReference>
<dbReference type="OrthoDB" id="141573at2157"/>
<feature type="transmembrane region" description="Helical" evidence="8">
    <location>
        <begin position="99"/>
        <end position="119"/>
    </location>
</feature>
<dbReference type="EMBL" id="CP003929">
    <property type="protein sequence ID" value="AGB39041.1"/>
    <property type="molecule type" value="Genomic_DNA"/>
</dbReference>
<dbReference type="HOGENOM" id="CLU_010118_6_2_2"/>
<feature type="transmembrane region" description="Helical" evidence="8">
    <location>
        <begin position="459"/>
        <end position="481"/>
    </location>
</feature>
<feature type="transmembrane region" description="Helical" evidence="8">
    <location>
        <begin position="150"/>
        <end position="173"/>
    </location>
</feature>
<dbReference type="Proteomes" id="UP000010878">
    <property type="component" value="Chromosome"/>
</dbReference>
<evidence type="ECO:0000256" key="1">
    <source>
        <dbReference type="ARBA" id="ARBA00004651"/>
    </source>
</evidence>
<evidence type="ECO:0000256" key="8">
    <source>
        <dbReference type="SAM" id="Phobius"/>
    </source>
</evidence>
<feature type="transmembrane region" description="Helical" evidence="8">
    <location>
        <begin position="418"/>
        <end position="438"/>
    </location>
</feature>
<dbReference type="AlphaFoldDB" id="L0K207"/>
<accession>L0K207</accession>
<proteinExistence type="predicted"/>
<keyword evidence="10" id="KW-1185">Reference proteome</keyword>
<feature type="transmembrane region" description="Helical" evidence="8">
    <location>
        <begin position="19"/>
        <end position="38"/>
    </location>
</feature>
<dbReference type="Pfam" id="PF02028">
    <property type="entry name" value="BCCT"/>
    <property type="match status" value="1"/>
</dbReference>
<evidence type="ECO:0000256" key="5">
    <source>
        <dbReference type="ARBA" id="ARBA00022989"/>
    </source>
</evidence>
<feature type="transmembrane region" description="Helical" evidence="8">
    <location>
        <begin position="268"/>
        <end position="287"/>
    </location>
</feature>
<feature type="compositionally biased region" description="Acidic residues" evidence="7">
    <location>
        <begin position="538"/>
        <end position="548"/>
    </location>
</feature>
<protein>
    <submittedName>
        <fullName evidence="9">Choline/carnitine/betaine transport</fullName>
    </submittedName>
</protein>
<dbReference type="STRING" id="694430.Natoc_3305"/>
<feature type="transmembrane region" description="Helical" evidence="8">
    <location>
        <begin position="58"/>
        <end position="78"/>
    </location>
</feature>